<dbReference type="GO" id="GO:0016020">
    <property type="term" value="C:membrane"/>
    <property type="evidence" value="ECO:0007669"/>
    <property type="project" value="InterPro"/>
</dbReference>
<evidence type="ECO:0000256" key="1">
    <source>
        <dbReference type="SAM" id="Phobius"/>
    </source>
</evidence>
<dbReference type="GO" id="GO:0000155">
    <property type="term" value="F:phosphorelay sensor kinase activity"/>
    <property type="evidence" value="ECO:0007669"/>
    <property type="project" value="InterPro"/>
</dbReference>
<feature type="transmembrane region" description="Helical" evidence="1">
    <location>
        <begin position="107"/>
        <end position="127"/>
    </location>
</feature>
<proteinExistence type="predicted"/>
<evidence type="ECO:0000313" key="3">
    <source>
        <dbReference type="EMBL" id="WMN07845.1"/>
    </source>
</evidence>
<sequence>MFKLLYHILFWGLSFLLCSFLMSYNNNWNEAFLLSSIYMPITIGLAYTISYYLIPQFLLKGKKFRFALYSIYTFIIAEFITLTLNTIIFIFIANYQYDLMPPATQDFAILNTVLFLIVMLFLAITSIDKWRATDTEKNEALKNMAEAELKFLKSQLNPHFLFNTMNNLYALSLKKSDKAPELILRLSALLEYILENSKKNLVRLSDEVKVLEDYIYIESFRFGDRLKIHQELNVGNQNEIQIPPLLLITLMENCFKHGGKNNSDELIINYMIEVIESKIKISFSNNFVSSESNSQAIGLKNIKSQLAYLYKSHYKMNHMITGKIFNIEIELPCQ</sequence>
<keyword evidence="3" id="KW-0418">Kinase</keyword>
<dbReference type="AlphaFoldDB" id="A0AA51NB37"/>
<protein>
    <submittedName>
        <fullName evidence="3">Histidine kinase</fullName>
    </submittedName>
</protein>
<evidence type="ECO:0000313" key="4">
    <source>
        <dbReference type="Proteomes" id="UP001244443"/>
    </source>
</evidence>
<keyword evidence="4" id="KW-1185">Reference proteome</keyword>
<name>A0AA51NB37_9BACT</name>
<feature type="domain" description="Signal transduction histidine kinase internal region" evidence="2">
    <location>
        <begin position="147"/>
        <end position="226"/>
    </location>
</feature>
<feature type="transmembrane region" description="Helical" evidence="1">
    <location>
        <begin position="31"/>
        <end position="54"/>
    </location>
</feature>
<accession>A0AA51NB37</accession>
<dbReference type="Pfam" id="PF06580">
    <property type="entry name" value="His_kinase"/>
    <property type="match status" value="1"/>
</dbReference>
<dbReference type="EMBL" id="CP129970">
    <property type="protein sequence ID" value="WMN07845.1"/>
    <property type="molecule type" value="Genomic_DNA"/>
</dbReference>
<dbReference type="PANTHER" id="PTHR34220">
    <property type="entry name" value="SENSOR HISTIDINE KINASE YPDA"/>
    <property type="match status" value="1"/>
</dbReference>
<evidence type="ECO:0000259" key="2">
    <source>
        <dbReference type="Pfam" id="PF06580"/>
    </source>
</evidence>
<dbReference type="PANTHER" id="PTHR34220:SF7">
    <property type="entry name" value="SENSOR HISTIDINE KINASE YPDA"/>
    <property type="match status" value="1"/>
</dbReference>
<gene>
    <name evidence="3" type="ORF">QYS48_30070</name>
</gene>
<dbReference type="RefSeq" id="WP_308358123.1">
    <property type="nucleotide sequence ID" value="NZ_CP129970.2"/>
</dbReference>
<organism evidence="3 4">
    <name type="scientific">Marivirga arenosa</name>
    <dbReference type="NCBI Taxonomy" id="3059076"/>
    <lineage>
        <taxon>Bacteria</taxon>
        <taxon>Pseudomonadati</taxon>
        <taxon>Bacteroidota</taxon>
        <taxon>Cytophagia</taxon>
        <taxon>Cytophagales</taxon>
        <taxon>Marivirgaceae</taxon>
        <taxon>Marivirga</taxon>
    </lineage>
</organism>
<keyword evidence="1" id="KW-0812">Transmembrane</keyword>
<dbReference type="Proteomes" id="UP001244443">
    <property type="component" value="Chromosome"/>
</dbReference>
<dbReference type="InterPro" id="IPR010559">
    <property type="entry name" value="Sig_transdc_His_kin_internal"/>
</dbReference>
<reference evidence="3" key="1">
    <citation type="submission" date="2023-08" db="EMBL/GenBank/DDBJ databases">
        <title>Comparative genomics and taxonomic characterization of three novel marine species of genus Marivirga.</title>
        <authorList>
            <person name="Muhammad N."/>
            <person name="Kim S.-G."/>
        </authorList>
    </citation>
    <scope>NUCLEOTIDE SEQUENCE [LARGE SCALE GENOMIC DNA]</scope>
    <source>
        <strain evidence="3">ABR2-2</strain>
    </source>
</reference>
<dbReference type="InterPro" id="IPR050640">
    <property type="entry name" value="Bact_2-comp_sensor_kinase"/>
</dbReference>
<feature type="transmembrane region" description="Helical" evidence="1">
    <location>
        <begin position="5"/>
        <end position="25"/>
    </location>
</feature>
<keyword evidence="3" id="KW-0808">Transferase</keyword>
<keyword evidence="1" id="KW-0472">Membrane</keyword>
<keyword evidence="1" id="KW-1133">Transmembrane helix</keyword>
<feature type="transmembrane region" description="Helical" evidence="1">
    <location>
        <begin position="66"/>
        <end position="95"/>
    </location>
</feature>